<evidence type="ECO:0000259" key="1">
    <source>
        <dbReference type="PROSITE" id="PS50296"/>
    </source>
</evidence>
<sequence>MSPQKEWDFLFRKLPESVRRMLAGYICSEQELDQEKSSQVHISLVRVTKKAFVTRISGLEHEPEKVVKALKKHLCCNGKYNADGTFQFQGDQRQKITTFLNERLFVPKESIFVHGA</sequence>
<keyword evidence="2" id="KW-0396">Initiation factor</keyword>
<evidence type="ECO:0000313" key="3">
    <source>
        <dbReference type="Proteomes" id="UP000232615"/>
    </source>
</evidence>
<keyword evidence="2" id="KW-0648">Protein biosynthesis</keyword>
<keyword evidence="3" id="KW-1185">Reference proteome</keyword>
<feature type="domain" description="SUI1" evidence="1">
    <location>
        <begin position="40"/>
        <end position="104"/>
    </location>
</feature>
<dbReference type="InterPro" id="IPR036877">
    <property type="entry name" value="SUI1_dom_sf"/>
</dbReference>
<reference evidence="2 3" key="1">
    <citation type="journal article" date="2014" name="Arch. Virol.">
        <title>Complete genome sequence of Tunisvirus, a new member of the proposed family Marseilleviridae.</title>
        <authorList>
            <person name="Aherfi S."/>
            <person name="Boughalmi M."/>
            <person name="Pagnier I."/>
            <person name="Fournous G."/>
            <person name="La Scola B."/>
            <person name="Raoult D."/>
            <person name="Colson P."/>
        </authorList>
    </citation>
    <scope>NUCLEOTIDE SEQUENCE [LARGE SCALE GENOMIC DNA]</scope>
    <source>
        <strain evidence="2 3">U484</strain>
    </source>
</reference>
<dbReference type="Pfam" id="PF01253">
    <property type="entry name" value="SUI1"/>
    <property type="match status" value="1"/>
</dbReference>
<dbReference type="EMBL" id="KF483846">
    <property type="protein sequence ID" value="AHC55058.1"/>
    <property type="molecule type" value="Genomic_DNA"/>
</dbReference>
<accession>V9SDT5</accession>
<organism evidence="2 3">
    <name type="scientific">Tunisvirus fontaine2</name>
    <dbReference type="NCBI Taxonomy" id="1421067"/>
    <lineage>
        <taxon>Viruses</taxon>
        <taxon>Varidnaviria</taxon>
        <taxon>Bamfordvirae</taxon>
        <taxon>Nucleocytoviricota</taxon>
        <taxon>Megaviricetes</taxon>
        <taxon>Pimascovirales</taxon>
        <taxon>Pimascovirales incertae sedis</taxon>
        <taxon>Marseilleviridae</taxon>
        <taxon>Losannavirus</taxon>
        <taxon>Losannavirus tunisense</taxon>
    </lineage>
</organism>
<gene>
    <name evidence="2" type="ORF">TNS_ORF340</name>
</gene>
<proteinExistence type="predicted"/>
<dbReference type="Gene3D" id="3.30.780.10">
    <property type="entry name" value="SUI1-like domain"/>
    <property type="match status" value="1"/>
</dbReference>
<dbReference type="PROSITE" id="PS50296">
    <property type="entry name" value="SUI1"/>
    <property type="match status" value="1"/>
</dbReference>
<protein>
    <submittedName>
        <fullName evidence="2">Translation initiation factor SUI1</fullName>
    </submittedName>
</protein>
<name>V9SDT5_9VIRU</name>
<dbReference type="SUPFAM" id="SSF55159">
    <property type="entry name" value="eIF1-like"/>
    <property type="match status" value="1"/>
</dbReference>
<evidence type="ECO:0000313" key="2">
    <source>
        <dbReference type="EMBL" id="AHC55058.1"/>
    </source>
</evidence>
<dbReference type="Proteomes" id="UP000232615">
    <property type="component" value="Segment"/>
</dbReference>
<dbReference type="InterPro" id="IPR001950">
    <property type="entry name" value="SUI1"/>
</dbReference>